<accession>A0A0F7UL86</accession>
<protein>
    <submittedName>
        <fullName evidence="1">Uncharacterized protein</fullName>
    </submittedName>
</protein>
<evidence type="ECO:0000313" key="1">
    <source>
        <dbReference type="EMBL" id="CEL68912.1"/>
    </source>
</evidence>
<organism evidence="1">
    <name type="scientific">Neospora caninum (strain Liverpool)</name>
    <dbReference type="NCBI Taxonomy" id="572307"/>
    <lineage>
        <taxon>Eukaryota</taxon>
        <taxon>Sar</taxon>
        <taxon>Alveolata</taxon>
        <taxon>Apicomplexa</taxon>
        <taxon>Conoidasida</taxon>
        <taxon>Coccidia</taxon>
        <taxon>Eucoccidiorida</taxon>
        <taxon>Eimeriorina</taxon>
        <taxon>Sarcocystidae</taxon>
        <taxon>Neospora</taxon>
    </lineage>
</organism>
<dbReference type="AlphaFoldDB" id="A0A0F7UL86"/>
<gene>
    <name evidence="1" type="ORF">BN1204_046435</name>
</gene>
<sequence length="72" mass="8281">MHFRSLQPWLYGVRRYSEISVDSAPFLSFAGSQSDIGVRTTHLPCFNVPFHGQKKHPTVDKKGFGRTRLYAR</sequence>
<name>A0A0F7UL86_NEOCL</name>
<proteinExistence type="predicted"/>
<reference evidence="1" key="1">
    <citation type="journal article" date="2015" name="PLoS ONE">
        <title>Comprehensive Evaluation of Toxoplasma gondii VEG and Neospora caninum LIV Genomes with Tachyzoite Stage Transcriptome and Proteome Defines Novel Transcript Features.</title>
        <authorList>
            <person name="Ramaprasad A."/>
            <person name="Mourier T."/>
            <person name="Naeem R."/>
            <person name="Malas T.B."/>
            <person name="Moussa E."/>
            <person name="Panigrahi A."/>
            <person name="Vermont S.J."/>
            <person name="Otto T.D."/>
            <person name="Wastling J."/>
            <person name="Pain A."/>
        </authorList>
    </citation>
    <scope>NUCLEOTIDE SEQUENCE</scope>
    <source>
        <strain evidence="1">Liverpool</strain>
    </source>
</reference>
<dbReference type="EMBL" id="LN714485">
    <property type="protein sequence ID" value="CEL68912.1"/>
    <property type="molecule type" value="Genomic_DNA"/>
</dbReference>